<dbReference type="PANTHER" id="PTHR39244">
    <property type="entry name" value="NATTERIN-4"/>
    <property type="match status" value="1"/>
</dbReference>
<dbReference type="InterPro" id="IPR053237">
    <property type="entry name" value="Natterin_C"/>
</dbReference>
<keyword evidence="4" id="KW-1185">Reference proteome</keyword>
<dbReference type="OMA" id="IHANACL"/>
<evidence type="ECO:0000313" key="5">
    <source>
        <dbReference type="Proteomes" id="UP000593578"/>
    </source>
</evidence>
<dbReference type="Pfam" id="PF07468">
    <property type="entry name" value="Agglutinin"/>
    <property type="match status" value="2"/>
</dbReference>
<reference evidence="3" key="3">
    <citation type="submission" date="2020-04" db="EMBL/GenBank/DDBJ databases">
        <authorList>
            <person name="Grover C.E."/>
            <person name="Arick M.A. II"/>
            <person name="Thrash A."/>
            <person name="Conover J.L."/>
            <person name="Sanders W.S."/>
            <person name="Peterson D.G."/>
            <person name="Scheffler J.A."/>
            <person name="Scheffler B.E."/>
            <person name="Wendel J.F."/>
        </authorList>
    </citation>
    <scope>NUCLEOTIDE SEQUENCE</scope>
    <source>
        <strain evidence="3">8</strain>
        <tissue evidence="3">Leaf</tissue>
    </source>
</reference>
<dbReference type="Gramene" id="KJB27826">
    <property type="protein sequence ID" value="KJB27826"/>
    <property type="gene ID" value="B456_005G012100"/>
</dbReference>
<dbReference type="InterPro" id="IPR008998">
    <property type="entry name" value="Agglutinin"/>
</dbReference>
<dbReference type="Proteomes" id="UP000593578">
    <property type="component" value="Unassembled WGS sequence"/>
</dbReference>
<reference evidence="3 5" key="2">
    <citation type="journal article" date="2019" name="Genome Biol. Evol.">
        <title>Insights into the evolution of the New World diploid cottons (Gossypium, subgenus Houzingenia) based on genome sequencing.</title>
        <authorList>
            <person name="Grover C.E."/>
            <person name="Arick M.A. 2nd"/>
            <person name="Thrash A."/>
            <person name="Conover J.L."/>
            <person name="Sanders W.S."/>
            <person name="Peterson D.G."/>
            <person name="Frelichowski J.E."/>
            <person name="Scheffler J.A."/>
            <person name="Scheffler B.E."/>
            <person name="Wendel J.F."/>
        </authorList>
    </citation>
    <scope>NUCLEOTIDE SEQUENCE [LARGE SCALE GENOMIC DNA]</scope>
    <source>
        <strain evidence="3">8</strain>
        <tissue evidence="3">Leaf</tissue>
    </source>
</reference>
<dbReference type="OrthoDB" id="938754at2759"/>
<dbReference type="InterPro" id="IPR036242">
    <property type="entry name" value="Agglutinin_dom_sf"/>
</dbReference>
<dbReference type="EMBL" id="CM001744">
    <property type="protein sequence ID" value="KJB27826.1"/>
    <property type="molecule type" value="Genomic_DNA"/>
</dbReference>
<dbReference type="Gene3D" id="2.80.10.50">
    <property type="match status" value="2"/>
</dbReference>
<dbReference type="SUPFAM" id="SSF56973">
    <property type="entry name" value="Aerolisin/ETX pore-forming domain"/>
    <property type="match status" value="1"/>
</dbReference>
<dbReference type="KEGG" id="gra:105796351"/>
<dbReference type="Gene3D" id="2.170.15.10">
    <property type="entry name" value="Proaerolysin, chain A, domain 3"/>
    <property type="match status" value="1"/>
</dbReference>
<evidence type="ECO:0000313" key="2">
    <source>
        <dbReference type="EMBL" id="KJB27826.1"/>
    </source>
</evidence>
<name>A0A0D2RDT0_GOSRA</name>
<sequence>MSLPRFIVIKSIHANACLGFKQDDPYEGFAEFSESMVTSPNAKFEVESAKGGLVHIRNCINMKYLERTEEDSISGKADEQYWITATAEKKEEDQSKEWCTLFQPLEEDSVNKTYRFMHVQSGCYLLLRQSYSSDITAGVLATSTKIDANGNDVFKVIDWDTLVILPRYIAFKGNNDMFLRLAEIDGHPYLQFLGEDIGEAAVAMEVFYTPNGDIRIKPVCSDKYWKRKPDWIWVDSDDTKGNDKDTLFHPFKVDGKTIALLNLGNKMFCKRFTGEGRTSCLSARIPSVTKEAYLNVVEPVLSRKIENLRYDTENARVYDEKVQIVAKNSASNHTTQSNTMDVKLTYTDTTTSTWNSHFSIGLEAKASFEFGVPIIAEGSVEISTNVETGIEWGETKTTTTVMEVNHQVHVPPMTKVTVYLLMTKGKCDVNFMFTQKDTLFNGTIVKTDVVGSTYVGSNYYNVQYDTKEEPLTS</sequence>
<dbReference type="AlphaFoldDB" id="A0A0D2RDT0"/>
<evidence type="ECO:0000313" key="4">
    <source>
        <dbReference type="Proteomes" id="UP000032304"/>
    </source>
</evidence>
<organism evidence="2 4">
    <name type="scientific">Gossypium raimondii</name>
    <name type="common">Peruvian cotton</name>
    <name type="synonym">Gossypium klotzschianum subsp. raimondii</name>
    <dbReference type="NCBI Taxonomy" id="29730"/>
    <lineage>
        <taxon>Eukaryota</taxon>
        <taxon>Viridiplantae</taxon>
        <taxon>Streptophyta</taxon>
        <taxon>Embryophyta</taxon>
        <taxon>Tracheophyta</taxon>
        <taxon>Spermatophyta</taxon>
        <taxon>Magnoliopsida</taxon>
        <taxon>eudicotyledons</taxon>
        <taxon>Gunneridae</taxon>
        <taxon>Pentapetalae</taxon>
        <taxon>rosids</taxon>
        <taxon>malvids</taxon>
        <taxon>Malvales</taxon>
        <taxon>Malvaceae</taxon>
        <taxon>Malvoideae</taxon>
        <taxon>Gossypium</taxon>
    </lineage>
</organism>
<dbReference type="SUPFAM" id="SSF50382">
    <property type="entry name" value="Agglutinin"/>
    <property type="match status" value="2"/>
</dbReference>
<dbReference type="eggNOG" id="ENOG502QU8X">
    <property type="taxonomic scope" value="Eukaryota"/>
</dbReference>
<gene>
    <name evidence="2" type="ORF">B456_005G012100</name>
    <name evidence="3" type="ORF">Gorai_015892</name>
</gene>
<proteinExistence type="predicted"/>
<dbReference type="SMART" id="SM00791">
    <property type="entry name" value="Agglutinin"/>
    <property type="match status" value="2"/>
</dbReference>
<feature type="domain" description="Agglutinin" evidence="1">
    <location>
        <begin position="1"/>
        <end position="158"/>
    </location>
</feature>
<dbReference type="Pfam" id="PF03318">
    <property type="entry name" value="ETX_MTX2"/>
    <property type="match status" value="1"/>
</dbReference>
<dbReference type="EMBL" id="JABEZZ010000005">
    <property type="protein sequence ID" value="MBA0585103.1"/>
    <property type="molecule type" value="Genomic_DNA"/>
</dbReference>
<evidence type="ECO:0000259" key="1">
    <source>
        <dbReference type="SMART" id="SM00791"/>
    </source>
</evidence>
<reference evidence="2 4" key="1">
    <citation type="journal article" date="2012" name="Nature">
        <title>Repeated polyploidization of Gossypium genomes and the evolution of spinnable cotton fibres.</title>
        <authorList>
            <person name="Paterson A.H."/>
            <person name="Wendel J.F."/>
            <person name="Gundlach H."/>
            <person name="Guo H."/>
            <person name="Jenkins J."/>
            <person name="Jin D."/>
            <person name="Llewellyn D."/>
            <person name="Showmaker K.C."/>
            <person name="Shu S."/>
            <person name="Udall J."/>
            <person name="Yoo M.J."/>
            <person name="Byers R."/>
            <person name="Chen W."/>
            <person name="Doron-Faigenboim A."/>
            <person name="Duke M.V."/>
            <person name="Gong L."/>
            <person name="Grimwood J."/>
            <person name="Grover C."/>
            <person name="Grupp K."/>
            <person name="Hu G."/>
            <person name="Lee T.H."/>
            <person name="Li J."/>
            <person name="Lin L."/>
            <person name="Liu T."/>
            <person name="Marler B.S."/>
            <person name="Page J.T."/>
            <person name="Roberts A.W."/>
            <person name="Romanel E."/>
            <person name="Sanders W.S."/>
            <person name="Szadkowski E."/>
            <person name="Tan X."/>
            <person name="Tang H."/>
            <person name="Xu C."/>
            <person name="Wang J."/>
            <person name="Wang Z."/>
            <person name="Zhang D."/>
            <person name="Zhang L."/>
            <person name="Ashrafi H."/>
            <person name="Bedon F."/>
            <person name="Bowers J.E."/>
            <person name="Brubaker C.L."/>
            <person name="Chee P.W."/>
            <person name="Das S."/>
            <person name="Gingle A.R."/>
            <person name="Haigler C.H."/>
            <person name="Harker D."/>
            <person name="Hoffmann L.V."/>
            <person name="Hovav R."/>
            <person name="Jones D.C."/>
            <person name="Lemke C."/>
            <person name="Mansoor S."/>
            <person name="ur Rahman M."/>
            <person name="Rainville L.N."/>
            <person name="Rambani A."/>
            <person name="Reddy U.K."/>
            <person name="Rong J.K."/>
            <person name="Saranga Y."/>
            <person name="Scheffler B.E."/>
            <person name="Scheffler J.A."/>
            <person name="Stelly D.M."/>
            <person name="Triplett B.A."/>
            <person name="Van Deynze A."/>
            <person name="Vaslin M.F."/>
            <person name="Waghmare V.N."/>
            <person name="Walford S.A."/>
            <person name="Wright R.J."/>
            <person name="Zaki E.A."/>
            <person name="Zhang T."/>
            <person name="Dennis E.S."/>
            <person name="Mayer K.F."/>
            <person name="Peterson D.G."/>
            <person name="Rokhsar D.S."/>
            <person name="Wang X."/>
            <person name="Schmutz J."/>
        </authorList>
    </citation>
    <scope>NUCLEOTIDE SEQUENCE [LARGE SCALE GENOMIC DNA]</scope>
</reference>
<dbReference type="Proteomes" id="UP000032304">
    <property type="component" value="Chromosome 5"/>
</dbReference>
<feature type="domain" description="Agglutinin" evidence="1">
    <location>
        <begin position="163"/>
        <end position="298"/>
    </location>
</feature>
<evidence type="ECO:0000313" key="3">
    <source>
        <dbReference type="EMBL" id="MBA0585103.1"/>
    </source>
</evidence>
<dbReference type="CDD" id="cd20216">
    <property type="entry name" value="PFM_HFR-2-like"/>
    <property type="match status" value="1"/>
</dbReference>
<dbReference type="PANTHER" id="PTHR39244:SF5">
    <property type="entry name" value="NATTERIN-3-LIKE"/>
    <property type="match status" value="1"/>
</dbReference>
<accession>A0A0D2RDT0</accession>
<dbReference type="InterPro" id="IPR004991">
    <property type="entry name" value="Aerolysin-like"/>
</dbReference>
<protein>
    <recommendedName>
        <fullName evidence="1">Agglutinin domain-containing protein</fullName>
    </recommendedName>
</protein>